<dbReference type="CDD" id="cd03244">
    <property type="entry name" value="ABCC_MRP_domain2"/>
    <property type="match status" value="1"/>
</dbReference>
<evidence type="ECO:0000256" key="2">
    <source>
        <dbReference type="ARBA" id="ARBA00022448"/>
    </source>
</evidence>
<dbReference type="PANTHER" id="PTHR24223">
    <property type="entry name" value="ATP-BINDING CASSETTE SUB-FAMILY C"/>
    <property type="match status" value="1"/>
</dbReference>
<accession>A0AAV8ZP53</accession>
<evidence type="ECO:0000259" key="10">
    <source>
        <dbReference type="PROSITE" id="PS50929"/>
    </source>
</evidence>
<dbReference type="Proteomes" id="UP001162156">
    <property type="component" value="Unassembled WGS sequence"/>
</dbReference>
<dbReference type="InterPro" id="IPR050173">
    <property type="entry name" value="ABC_transporter_C-like"/>
</dbReference>
<keyword evidence="5" id="KW-0067">ATP-binding</keyword>
<dbReference type="Pfam" id="PF00664">
    <property type="entry name" value="ABC_membrane"/>
    <property type="match status" value="3"/>
</dbReference>
<feature type="transmembrane region" description="Helical" evidence="8">
    <location>
        <begin position="700"/>
        <end position="722"/>
    </location>
</feature>
<dbReference type="Pfam" id="PF00005">
    <property type="entry name" value="ABC_tran"/>
    <property type="match status" value="2"/>
</dbReference>
<feature type="transmembrane region" description="Helical" evidence="8">
    <location>
        <begin position="652"/>
        <end position="670"/>
    </location>
</feature>
<dbReference type="SUPFAM" id="SSF52540">
    <property type="entry name" value="P-loop containing nucleoside triphosphate hydrolases"/>
    <property type="match status" value="2"/>
</dbReference>
<dbReference type="Gene3D" id="3.40.50.300">
    <property type="entry name" value="P-loop containing nucleotide triphosphate hydrolases"/>
    <property type="match status" value="2"/>
</dbReference>
<evidence type="ECO:0000256" key="1">
    <source>
        <dbReference type="ARBA" id="ARBA00004141"/>
    </source>
</evidence>
<evidence type="ECO:0000256" key="3">
    <source>
        <dbReference type="ARBA" id="ARBA00022692"/>
    </source>
</evidence>
<evidence type="ECO:0000313" key="11">
    <source>
        <dbReference type="EMBL" id="KAJ8965822.1"/>
    </source>
</evidence>
<dbReference type="FunFam" id="3.40.50.300:FF:000482">
    <property type="entry name" value="Multidrug resistance-associated protein member 4"/>
    <property type="match status" value="1"/>
</dbReference>
<feature type="domain" description="ABC transporter" evidence="9">
    <location>
        <begin position="791"/>
        <end position="1024"/>
    </location>
</feature>
<keyword evidence="2" id="KW-0813">Transport</keyword>
<dbReference type="CDD" id="cd18580">
    <property type="entry name" value="ABC_6TM_ABCC_D2"/>
    <property type="match status" value="1"/>
</dbReference>
<feature type="domain" description="ABC transmembrane type-1" evidence="10">
    <location>
        <begin position="61"/>
        <end position="165"/>
    </location>
</feature>
<feature type="transmembrane region" description="Helical" evidence="8">
    <location>
        <begin position="57"/>
        <end position="78"/>
    </location>
</feature>
<keyword evidence="3 8" id="KW-0812">Transmembrane</keyword>
<keyword evidence="6 8" id="KW-1133">Transmembrane helix</keyword>
<keyword evidence="4" id="KW-0547">Nucleotide-binding</keyword>
<dbReference type="AlphaFoldDB" id="A0AAV8ZP53"/>
<dbReference type="PROSITE" id="PS50893">
    <property type="entry name" value="ABC_TRANSPORTER_2"/>
    <property type="match status" value="2"/>
</dbReference>
<dbReference type="FunFam" id="1.20.1560.10:FF:000229">
    <property type="entry name" value="ABC transporter, putative"/>
    <property type="match status" value="1"/>
</dbReference>
<dbReference type="GO" id="GO:0016887">
    <property type="term" value="F:ATP hydrolysis activity"/>
    <property type="evidence" value="ECO:0007669"/>
    <property type="project" value="InterPro"/>
</dbReference>
<dbReference type="PANTHER" id="PTHR24223:SF448">
    <property type="entry name" value="FI20146P1-RELATED"/>
    <property type="match status" value="1"/>
</dbReference>
<dbReference type="EMBL" id="JANEYF010001151">
    <property type="protein sequence ID" value="KAJ8965822.1"/>
    <property type="molecule type" value="Genomic_DNA"/>
</dbReference>
<name>A0AAV8ZP53_9CUCU</name>
<feature type="domain" description="ABC transmembrane type-1" evidence="10">
    <location>
        <begin position="600"/>
        <end position="756"/>
    </location>
</feature>
<dbReference type="InterPro" id="IPR044726">
    <property type="entry name" value="ABCC_6TM_D2"/>
</dbReference>
<keyword evidence="7 8" id="KW-0472">Membrane</keyword>
<proteinExistence type="predicted"/>
<evidence type="ECO:0000256" key="4">
    <source>
        <dbReference type="ARBA" id="ARBA00022741"/>
    </source>
</evidence>
<evidence type="ECO:0000256" key="5">
    <source>
        <dbReference type="ARBA" id="ARBA00022840"/>
    </source>
</evidence>
<keyword evidence="12" id="KW-1185">Reference proteome</keyword>
<evidence type="ECO:0000256" key="7">
    <source>
        <dbReference type="ARBA" id="ARBA00023136"/>
    </source>
</evidence>
<dbReference type="InterPro" id="IPR017871">
    <property type="entry name" value="ABC_transporter-like_CS"/>
</dbReference>
<feature type="domain" description="ABC transporter" evidence="9">
    <location>
        <begin position="336"/>
        <end position="559"/>
    </location>
</feature>
<evidence type="ECO:0000259" key="9">
    <source>
        <dbReference type="PROSITE" id="PS50893"/>
    </source>
</evidence>
<feature type="domain" description="ABC transmembrane type-1" evidence="10">
    <location>
        <begin position="166"/>
        <end position="276"/>
    </location>
</feature>
<comment type="caution">
    <text evidence="11">The sequence shown here is derived from an EMBL/GenBank/DDBJ whole genome shotgun (WGS) entry which is preliminary data.</text>
</comment>
<feature type="transmembrane region" description="Helical" evidence="8">
    <location>
        <begin position="98"/>
        <end position="121"/>
    </location>
</feature>
<dbReference type="PROSITE" id="PS00211">
    <property type="entry name" value="ABC_TRANSPORTER_1"/>
    <property type="match status" value="2"/>
</dbReference>
<dbReference type="InterPro" id="IPR036640">
    <property type="entry name" value="ABC1_TM_sf"/>
</dbReference>
<dbReference type="GO" id="GO:0016020">
    <property type="term" value="C:membrane"/>
    <property type="evidence" value="ECO:0007669"/>
    <property type="project" value="UniProtKB-SubCell"/>
</dbReference>
<reference evidence="11" key="1">
    <citation type="journal article" date="2023" name="Insect Mol. Biol.">
        <title>Genome sequencing provides insights into the evolution of gene families encoding plant cell wall-degrading enzymes in longhorned beetles.</title>
        <authorList>
            <person name="Shin N.R."/>
            <person name="Okamura Y."/>
            <person name="Kirsch R."/>
            <person name="Pauchet Y."/>
        </authorList>
    </citation>
    <scope>NUCLEOTIDE SEQUENCE</scope>
    <source>
        <strain evidence="11">RBIC_L_NR</strain>
    </source>
</reference>
<comment type="subcellular location">
    <subcellularLocation>
        <location evidence="1">Membrane</location>
        <topology evidence="1">Multi-pass membrane protein</topology>
    </subcellularLocation>
</comment>
<dbReference type="InterPro" id="IPR011527">
    <property type="entry name" value="ABC1_TM_dom"/>
</dbReference>
<dbReference type="GO" id="GO:0140359">
    <property type="term" value="F:ABC-type transporter activity"/>
    <property type="evidence" value="ECO:0007669"/>
    <property type="project" value="InterPro"/>
</dbReference>
<evidence type="ECO:0000256" key="8">
    <source>
        <dbReference type="SAM" id="Phobius"/>
    </source>
</evidence>
<organism evidence="11 12">
    <name type="scientific">Rhamnusium bicolor</name>
    <dbReference type="NCBI Taxonomy" id="1586634"/>
    <lineage>
        <taxon>Eukaryota</taxon>
        <taxon>Metazoa</taxon>
        <taxon>Ecdysozoa</taxon>
        <taxon>Arthropoda</taxon>
        <taxon>Hexapoda</taxon>
        <taxon>Insecta</taxon>
        <taxon>Pterygota</taxon>
        <taxon>Neoptera</taxon>
        <taxon>Endopterygota</taxon>
        <taxon>Coleoptera</taxon>
        <taxon>Polyphaga</taxon>
        <taxon>Cucujiformia</taxon>
        <taxon>Chrysomeloidea</taxon>
        <taxon>Cerambycidae</taxon>
        <taxon>Lepturinae</taxon>
        <taxon>Rhagiini</taxon>
        <taxon>Rhamnusium</taxon>
    </lineage>
</organism>
<dbReference type="PROSITE" id="PS50929">
    <property type="entry name" value="ABC_TM1F"/>
    <property type="match status" value="3"/>
</dbReference>
<feature type="transmembrane region" description="Helical" evidence="8">
    <location>
        <begin position="729"/>
        <end position="748"/>
    </location>
</feature>
<sequence length="1034" mass="117254">MKGYKKELVEDDLYEHLENHESGKLSYKLEEVWLLERTAEDKPSLIRAIWKVFKFEICCHGLILLVIELGVKLAYPLCLGKLMEFYIPNQKSVSRNDAHMYGFLIVLASFINVLMGHNYMMRNQHLGMKIRVACSSLIYRKSLKLNKAAIVNTTTGQMINLLSNDVMLLGMKSSKYRLQIAKETDERIRLIDEIIYGIQVIKMYTWEKPFANLVKKVRKQEVKMIRATSIIKAVNASLSMFLNRTAVFISILTYTLAGNIPHAYYVFVVTSFYNVLRQSMVFHIPQAIALLGETCISIKRIEHFLTHEEILSENVENGKDSKNEFGIRNYSKTTGIFIQNVFAKWDSSSTENTLSNINFTVGKKELVAVIGTLGSGKSSILHVILKELPISEGTLGINGTISYASQTPWLFIGTIRENILFGQQLNKKRYKEVCHVCALERDFSNFPQGDQTIVGERGAMLSGGQKARINLARAVYKDADIYLLDDPLSAVDTNVGKQLFDNCILQYLKNKSTVLVTHQLQYLTKVDRICIVKDGMIESYGTYEELYMSESNDFKAILNEQDNKNNFKVETYCTRKLDHENINEVKEQKQAGAIGKNVSLNVVSITVIVGIINPWMLIPTGFMLAIFYWMKLFFLASSRNIKRIEATTKSPIFSHIAMSMLGLTTIRAFGVQEHLRKDFDRKQDIHTSAFYMLLSSNRAFGFWLDSLCVIYVALVMGILFLLNETFGGNIGLAITQALALTGMFQWGIRQWSELDNQMTSVERAIEYVALKPEPDNQEKHVLTDWPRLGGIQFNDVSYRYSSDESFVLKNLNFIIKPKEKIGIVGRTGAGKSSLIAALFRLGEIKGNIIIDNIDINTVSLQRIRSKISVIPQDPVLFSGTLRRNLDPFDQYQDNQLWKALTEIESERVKFQVPFGLDTMVSEGGSNFSVGQKQLICLARAIIRNNKILILDEATANVDPETDMLIQRTIRETFQQCTVLTIAHRLQTVMDSDKILVMHDGSAVEFDAPHKLLQNKNSIFYGLVNQAGMTGTSFN</sequence>
<dbReference type="FunFam" id="3.40.50.300:FF:000163">
    <property type="entry name" value="Multidrug resistance-associated protein member 4"/>
    <property type="match status" value="1"/>
</dbReference>
<evidence type="ECO:0000313" key="12">
    <source>
        <dbReference type="Proteomes" id="UP001162156"/>
    </source>
</evidence>
<dbReference type="CDD" id="cd03250">
    <property type="entry name" value="ABCC_MRP_domain1"/>
    <property type="match status" value="1"/>
</dbReference>
<dbReference type="InterPro" id="IPR003593">
    <property type="entry name" value="AAA+_ATPase"/>
</dbReference>
<dbReference type="InterPro" id="IPR003439">
    <property type="entry name" value="ABC_transporter-like_ATP-bd"/>
</dbReference>
<dbReference type="InterPro" id="IPR027417">
    <property type="entry name" value="P-loop_NTPase"/>
</dbReference>
<evidence type="ECO:0000256" key="6">
    <source>
        <dbReference type="ARBA" id="ARBA00022989"/>
    </source>
</evidence>
<dbReference type="SUPFAM" id="SSF90123">
    <property type="entry name" value="ABC transporter transmembrane region"/>
    <property type="match status" value="2"/>
</dbReference>
<protein>
    <submittedName>
        <fullName evidence="11">Uncharacterized protein</fullName>
    </submittedName>
</protein>
<dbReference type="GO" id="GO:0005524">
    <property type="term" value="F:ATP binding"/>
    <property type="evidence" value="ECO:0007669"/>
    <property type="project" value="UniProtKB-KW"/>
</dbReference>
<gene>
    <name evidence="11" type="ORF">NQ314_003889</name>
</gene>
<dbReference type="SMART" id="SM00382">
    <property type="entry name" value="AAA"/>
    <property type="match status" value="2"/>
</dbReference>
<dbReference type="Gene3D" id="1.20.1560.10">
    <property type="entry name" value="ABC transporter type 1, transmembrane domain"/>
    <property type="match status" value="3"/>
</dbReference>